<comment type="catalytic activity">
    <reaction evidence="1">
        <text>ATP + protein L-histidine = ADP + protein N-phospho-L-histidine.</text>
        <dbReference type="EC" id="2.7.13.3"/>
    </reaction>
</comment>
<sequence length="500" mass="51563">MTAGHQTSARREHRAPRRPLPWVPSRWGPTGDLVATAAAAGATALLVAAGSAGRLLPLRQTHLLLVLAAAGAGAAAVGIAALTPRLAGGIGRPHPYVAAALLLHSLVLMPASVVDTSSDQALRWLAATRFTASGCFVLLLAAALLPHPPRWTRGLRGALAAVALTAAGGLLGPSLGGLHTALGGHRPAALVVITGWLAVALGHLRTGLRRRDRLRSRLGLGLTVAAVAQLGRVLAGHPAWAPDLTSAALRLLGLSIVLAALIADFLHQADQVEGRLQASDHRARQAAERDHEMRNVLAGLSGAAYLLRATGSRLDPGEQAELGAAVQAELERLRELLARDGDRPPGAPGGHEVEPVLRRLVMLRRTVGADVELTADPGLRTTVPASVVAQTATNLLANCERHAPGARVRVTARLRDGRVRVEVADEGPGLAPGAEQQVLGRGVHDSGAGGSGLGLYVSARLLAEHGGTVRLLPRDPLLPGCTAVLELPATEAPRSHASAA</sequence>
<evidence type="ECO:0000256" key="5">
    <source>
        <dbReference type="ARBA" id="ARBA00022777"/>
    </source>
</evidence>
<feature type="transmembrane region" description="Helical" evidence="8">
    <location>
        <begin position="157"/>
        <end position="176"/>
    </location>
</feature>
<feature type="transmembrane region" description="Helical" evidence="8">
    <location>
        <begin position="62"/>
        <end position="83"/>
    </location>
</feature>
<evidence type="ECO:0000256" key="3">
    <source>
        <dbReference type="ARBA" id="ARBA00022553"/>
    </source>
</evidence>
<dbReference type="Pfam" id="PF02518">
    <property type="entry name" value="HATPase_c"/>
    <property type="match status" value="1"/>
</dbReference>
<keyword evidence="3" id="KW-0597">Phosphoprotein</keyword>
<evidence type="ECO:0000256" key="4">
    <source>
        <dbReference type="ARBA" id="ARBA00022679"/>
    </source>
</evidence>
<dbReference type="GO" id="GO:0000160">
    <property type="term" value="P:phosphorelay signal transduction system"/>
    <property type="evidence" value="ECO:0007669"/>
    <property type="project" value="UniProtKB-KW"/>
</dbReference>
<dbReference type="KEGG" id="stri:C7M71_020985"/>
<dbReference type="InterPro" id="IPR050980">
    <property type="entry name" value="2C_sensor_his_kinase"/>
</dbReference>
<evidence type="ECO:0000256" key="6">
    <source>
        <dbReference type="ARBA" id="ARBA00023012"/>
    </source>
</evidence>
<name>A0A345T0L1_9ACTN</name>
<feature type="region of interest" description="Disordered" evidence="7">
    <location>
        <begin position="1"/>
        <end position="22"/>
    </location>
</feature>
<keyword evidence="4" id="KW-0808">Transferase</keyword>
<dbReference type="EC" id="2.7.13.3" evidence="2"/>
<keyword evidence="11" id="KW-1185">Reference proteome</keyword>
<evidence type="ECO:0000256" key="7">
    <source>
        <dbReference type="SAM" id="MobiDB-lite"/>
    </source>
</evidence>
<dbReference type="SUPFAM" id="SSF55874">
    <property type="entry name" value="ATPase domain of HSP90 chaperone/DNA topoisomerase II/histidine kinase"/>
    <property type="match status" value="1"/>
</dbReference>
<dbReference type="EMBL" id="CP031264">
    <property type="protein sequence ID" value="AXI79516.1"/>
    <property type="molecule type" value="Genomic_DNA"/>
</dbReference>
<proteinExistence type="predicted"/>
<dbReference type="PANTHER" id="PTHR44936">
    <property type="entry name" value="SENSOR PROTEIN CREC"/>
    <property type="match status" value="1"/>
</dbReference>
<keyword evidence="8" id="KW-0472">Membrane</keyword>
<accession>A0A345T0L1</accession>
<organism evidence="10 11">
    <name type="scientific">Peterkaempfera bronchialis</name>
    <dbReference type="NCBI Taxonomy" id="2126346"/>
    <lineage>
        <taxon>Bacteria</taxon>
        <taxon>Bacillati</taxon>
        <taxon>Actinomycetota</taxon>
        <taxon>Actinomycetes</taxon>
        <taxon>Kitasatosporales</taxon>
        <taxon>Streptomycetaceae</taxon>
        <taxon>Peterkaempfera</taxon>
    </lineage>
</organism>
<gene>
    <name evidence="10" type="ORF">C7M71_020985</name>
</gene>
<dbReference type="GO" id="GO:0004673">
    <property type="term" value="F:protein histidine kinase activity"/>
    <property type="evidence" value="ECO:0007669"/>
    <property type="project" value="UniProtKB-EC"/>
</dbReference>
<feature type="transmembrane region" description="Helical" evidence="8">
    <location>
        <begin position="126"/>
        <end position="145"/>
    </location>
</feature>
<dbReference type="SMART" id="SM00387">
    <property type="entry name" value="HATPase_c"/>
    <property type="match status" value="1"/>
</dbReference>
<dbReference type="CDD" id="cd00075">
    <property type="entry name" value="HATPase"/>
    <property type="match status" value="1"/>
</dbReference>
<dbReference type="PANTHER" id="PTHR44936:SF9">
    <property type="entry name" value="SENSOR PROTEIN CREC"/>
    <property type="match status" value="1"/>
</dbReference>
<dbReference type="InterPro" id="IPR005467">
    <property type="entry name" value="His_kinase_dom"/>
</dbReference>
<evidence type="ECO:0000313" key="10">
    <source>
        <dbReference type="EMBL" id="AXI79516.1"/>
    </source>
</evidence>
<dbReference type="RefSeq" id="WP_111494691.1">
    <property type="nucleotide sequence ID" value="NZ_CP031264.1"/>
</dbReference>
<keyword evidence="5 10" id="KW-0418">Kinase</keyword>
<keyword evidence="8" id="KW-0812">Transmembrane</keyword>
<evidence type="ECO:0000256" key="2">
    <source>
        <dbReference type="ARBA" id="ARBA00012438"/>
    </source>
</evidence>
<keyword evidence="6" id="KW-0902">Two-component regulatory system</keyword>
<evidence type="ECO:0000256" key="1">
    <source>
        <dbReference type="ARBA" id="ARBA00000085"/>
    </source>
</evidence>
<evidence type="ECO:0000313" key="11">
    <source>
        <dbReference type="Proteomes" id="UP000249340"/>
    </source>
</evidence>
<feature type="transmembrane region" description="Helical" evidence="8">
    <location>
        <begin position="188"/>
        <end position="206"/>
    </location>
</feature>
<dbReference type="InterPro" id="IPR036890">
    <property type="entry name" value="HATPase_C_sf"/>
</dbReference>
<dbReference type="InterPro" id="IPR003594">
    <property type="entry name" value="HATPase_dom"/>
</dbReference>
<dbReference type="Gene3D" id="3.30.565.10">
    <property type="entry name" value="Histidine kinase-like ATPase, C-terminal domain"/>
    <property type="match status" value="1"/>
</dbReference>
<dbReference type="OrthoDB" id="3849995at2"/>
<feature type="transmembrane region" description="Helical" evidence="8">
    <location>
        <begin position="95"/>
        <end position="114"/>
    </location>
</feature>
<dbReference type="AlphaFoldDB" id="A0A345T0L1"/>
<feature type="domain" description="Histidine kinase" evidence="9">
    <location>
        <begin position="288"/>
        <end position="491"/>
    </location>
</feature>
<dbReference type="PROSITE" id="PS50109">
    <property type="entry name" value="HIS_KIN"/>
    <property type="match status" value="1"/>
</dbReference>
<protein>
    <recommendedName>
        <fullName evidence="2">histidine kinase</fullName>
        <ecNumber evidence="2">2.7.13.3</ecNumber>
    </recommendedName>
</protein>
<dbReference type="Proteomes" id="UP000249340">
    <property type="component" value="Chromosome"/>
</dbReference>
<evidence type="ECO:0000259" key="9">
    <source>
        <dbReference type="PROSITE" id="PS50109"/>
    </source>
</evidence>
<feature type="transmembrane region" description="Helical" evidence="8">
    <location>
        <begin position="33"/>
        <end position="56"/>
    </location>
</feature>
<reference evidence="11" key="1">
    <citation type="submission" date="2018-07" db="EMBL/GenBank/DDBJ databases">
        <title>Streptacidiphilus bronchialis DSM 106435 chromosome.</title>
        <authorList>
            <person name="Batra D."/>
            <person name="Gulvik C.A."/>
        </authorList>
    </citation>
    <scope>NUCLEOTIDE SEQUENCE [LARGE SCALE GENOMIC DNA]</scope>
    <source>
        <strain evidence="11">DSM 106435</strain>
    </source>
</reference>
<evidence type="ECO:0000256" key="8">
    <source>
        <dbReference type="SAM" id="Phobius"/>
    </source>
</evidence>
<keyword evidence="8" id="KW-1133">Transmembrane helix</keyword>